<name>A0ABR7CDU8_9BACE</name>
<comment type="caution">
    <text evidence="1">The sequence shown here is derived from an EMBL/GenBank/DDBJ whole genome shotgun (WGS) entry which is preliminary data.</text>
</comment>
<evidence type="ECO:0000313" key="1">
    <source>
        <dbReference type="EMBL" id="MBC5605966.1"/>
    </source>
</evidence>
<dbReference type="Proteomes" id="UP000600600">
    <property type="component" value="Unassembled WGS sequence"/>
</dbReference>
<accession>A0ABR7CDU8</accession>
<dbReference type="EMBL" id="JACOOE010000007">
    <property type="protein sequence ID" value="MBC5605966.1"/>
    <property type="molecule type" value="Genomic_DNA"/>
</dbReference>
<organism evidence="1 2">
    <name type="scientific">Bacteroides difficilis</name>
    <dbReference type="NCBI Taxonomy" id="2763021"/>
    <lineage>
        <taxon>Bacteria</taxon>
        <taxon>Pseudomonadati</taxon>
        <taxon>Bacteroidota</taxon>
        <taxon>Bacteroidia</taxon>
        <taxon>Bacteroidales</taxon>
        <taxon>Bacteroidaceae</taxon>
        <taxon>Bacteroides</taxon>
    </lineage>
</organism>
<dbReference type="RefSeq" id="WP_186967846.1">
    <property type="nucleotide sequence ID" value="NZ_JACOOE010000007.1"/>
</dbReference>
<dbReference type="InterPro" id="IPR036514">
    <property type="entry name" value="SGNH_hydro_sf"/>
</dbReference>
<gene>
    <name evidence="1" type="ORF">H8S67_14990</name>
</gene>
<dbReference type="Gene3D" id="3.40.50.1110">
    <property type="entry name" value="SGNH hydrolase"/>
    <property type="match status" value="1"/>
</dbReference>
<proteinExistence type="predicted"/>
<evidence type="ECO:0000313" key="2">
    <source>
        <dbReference type="Proteomes" id="UP000600600"/>
    </source>
</evidence>
<keyword evidence="2" id="KW-1185">Reference proteome</keyword>
<protein>
    <recommendedName>
        <fullName evidence="3">SGNH/GDSL hydrolase family protein</fullName>
    </recommendedName>
</protein>
<evidence type="ECO:0008006" key="3">
    <source>
        <dbReference type="Google" id="ProtNLM"/>
    </source>
</evidence>
<sequence length="307" mass="35600">MKKFIINIAIFACLIATCDVLLGFGFKYLSAHAKGGDTGRNHYICHQLEKDIVIFGSSRAIHHYDPVILEDSLGASCYNCAKDGNGIIMMYGIYKMITERYQPTMLIYDLTAGFDLLAGDNNKFLGGLKYNYDCNHIDSIFWNVDPLERYKMAAQTYRYNSDFLQLTMDNIYPLRSDNNGYRPVDMTMTYEPKNDNRPDTITYQYDELKMYYIKKLIADCKAKGTKIIFYISPMYRANSDREYGPIIDYCMCNNIPIINHYCDKKYVFNKSYFYDSFHMNRTGATAYTKEVVAEVKNIINSDTIVRQ</sequence>
<dbReference type="SUPFAM" id="SSF52266">
    <property type="entry name" value="SGNH hydrolase"/>
    <property type="match status" value="1"/>
</dbReference>
<reference evidence="1 2" key="1">
    <citation type="submission" date="2020-08" db="EMBL/GenBank/DDBJ databases">
        <title>Genome public.</title>
        <authorList>
            <person name="Liu C."/>
            <person name="Sun Q."/>
        </authorList>
    </citation>
    <scope>NUCLEOTIDE SEQUENCE [LARGE SCALE GENOMIC DNA]</scope>
    <source>
        <strain evidence="1 2">M27</strain>
    </source>
</reference>